<dbReference type="Gene3D" id="2.60.40.2070">
    <property type="match status" value="1"/>
</dbReference>
<dbReference type="InterPro" id="IPR000015">
    <property type="entry name" value="Fimb_usher"/>
</dbReference>
<keyword evidence="8" id="KW-0472">Membrane</keyword>
<dbReference type="InterPro" id="IPR025885">
    <property type="entry name" value="PapC_N"/>
</dbReference>
<dbReference type="RefSeq" id="WP_266179771.1">
    <property type="nucleotide sequence ID" value="NZ_JAPKNE010000008.1"/>
</dbReference>
<evidence type="ECO:0000313" key="12">
    <source>
        <dbReference type="EMBL" id="MCX5575940.1"/>
    </source>
</evidence>
<dbReference type="Gene3D" id="2.60.40.3110">
    <property type="match status" value="1"/>
</dbReference>
<evidence type="ECO:0000256" key="3">
    <source>
        <dbReference type="ARBA" id="ARBA00022448"/>
    </source>
</evidence>
<dbReference type="Gene3D" id="3.10.20.410">
    <property type="match status" value="1"/>
</dbReference>
<dbReference type="PANTHER" id="PTHR30451:SF21">
    <property type="entry name" value="FIMBRIAL USHER DOMAIN-CONTAINING PROTEIN YDET-RELATED"/>
    <property type="match status" value="1"/>
</dbReference>
<evidence type="ECO:0000256" key="2">
    <source>
        <dbReference type="ARBA" id="ARBA00008064"/>
    </source>
</evidence>
<feature type="domain" description="PapC N-terminal" evidence="11">
    <location>
        <begin position="26"/>
        <end position="173"/>
    </location>
</feature>
<evidence type="ECO:0000256" key="1">
    <source>
        <dbReference type="ARBA" id="ARBA00004571"/>
    </source>
</evidence>
<keyword evidence="7" id="KW-0732">Signal</keyword>
<dbReference type="Pfam" id="PF13953">
    <property type="entry name" value="PapC_C"/>
    <property type="match status" value="1"/>
</dbReference>
<keyword evidence="13" id="KW-1185">Reference proteome</keyword>
<evidence type="ECO:0000259" key="10">
    <source>
        <dbReference type="Pfam" id="PF13953"/>
    </source>
</evidence>
<evidence type="ECO:0000256" key="8">
    <source>
        <dbReference type="ARBA" id="ARBA00023136"/>
    </source>
</evidence>
<proteinExistence type="inferred from homology"/>
<dbReference type="InterPro" id="IPR037224">
    <property type="entry name" value="PapC_N_sf"/>
</dbReference>
<gene>
    <name evidence="12" type="ORF">OSH03_18475</name>
</gene>
<comment type="subcellular location">
    <subcellularLocation>
        <location evidence="1">Cell outer membrane</location>
        <topology evidence="1">Multi-pass membrane protein</topology>
    </subcellularLocation>
</comment>
<organism evidence="12 13">
    <name type="scientific">Enterobacter nematophilus</name>
    <dbReference type="NCBI Taxonomy" id="2994648"/>
    <lineage>
        <taxon>Bacteria</taxon>
        <taxon>Pseudomonadati</taxon>
        <taxon>Pseudomonadota</taxon>
        <taxon>Gammaproteobacteria</taxon>
        <taxon>Enterobacterales</taxon>
        <taxon>Enterobacteriaceae</taxon>
        <taxon>Enterobacter</taxon>
    </lineage>
</organism>
<dbReference type="Pfam" id="PF13954">
    <property type="entry name" value="PapC_N"/>
    <property type="match status" value="1"/>
</dbReference>
<comment type="caution">
    <text evidence="12">The sequence shown here is derived from an EMBL/GenBank/DDBJ whole genome shotgun (WGS) entry which is preliminary data.</text>
</comment>
<keyword evidence="9" id="KW-0998">Cell outer membrane</keyword>
<reference evidence="12" key="1">
    <citation type="submission" date="2022-11" db="EMBL/GenBank/DDBJ databases">
        <title>Biodiversity and phylogenetic relationships of bacteria.</title>
        <authorList>
            <person name="Machado R.A.R."/>
            <person name="Bhat A."/>
            <person name="Loulou A."/>
            <person name="Kallel S."/>
        </authorList>
    </citation>
    <scope>NUCLEOTIDE SEQUENCE</scope>
    <source>
        <strain evidence="12">E-TC7</strain>
    </source>
</reference>
<evidence type="ECO:0000313" key="13">
    <source>
        <dbReference type="Proteomes" id="UP001146015"/>
    </source>
</evidence>
<comment type="similarity">
    <text evidence="2">Belongs to the fimbrial export usher family.</text>
</comment>
<evidence type="ECO:0000256" key="4">
    <source>
        <dbReference type="ARBA" id="ARBA00022452"/>
    </source>
</evidence>
<dbReference type="InterPro" id="IPR042186">
    <property type="entry name" value="FimD_plug_dom"/>
</dbReference>
<keyword evidence="4" id="KW-1134">Transmembrane beta strand</keyword>
<name>A0ABT3W1K4_9ENTR</name>
<dbReference type="Proteomes" id="UP001146015">
    <property type="component" value="Unassembled WGS sequence"/>
</dbReference>
<evidence type="ECO:0000256" key="9">
    <source>
        <dbReference type="ARBA" id="ARBA00023237"/>
    </source>
</evidence>
<evidence type="ECO:0000256" key="7">
    <source>
        <dbReference type="ARBA" id="ARBA00022729"/>
    </source>
</evidence>
<sequence length="838" mass="91992">MTIFWGIRPALCFAWILPSALYASDYFDPAFLETGGAPRTAVDLSLFENKDSQTPGVYRVDLFLNKKMIDTRDITFRLEENAQHKNILAPCLSKETLQSFGVKTAAFPLLQDDTQGCAKLAAIPHASSEFDFSEQALRLSIPQAALDSQAHGYIDPARREQGIPGLSLSYNYSGASWTSNNGTGSDSQYLSLRPGLNVGPWRLRNFSTWSNSQGQAGRWESVYTYLQRDISALNSQLIVGDNSSTSDVFDSTPFRGVQLYSDEQMLPGSMRGYAPVIRGIARTNAQITIYQNGYSIYQSYVPPGEFVINDLYLGSSGELKVVVKEADGSEQVSLVPYASLAVMQREGQYKYEVISGTYRSSSSDAENAPFTQGSLIYGLPWETSIYGGMQAASQYQSLLFGMGKNMGDFGALSFDITQAWATTKHAEKNRGQSLRLRYNKNLLSTGTNVAIAGYRYSTSDYYTLGETLSSYHSEHSIPERRRSRTELTLNQNLGDNLGYLSSMLVSEDYHTSKKRTTSASLGYGNSWNGISYSLNYSHYLNVTKEDNQRRYNQDNLFSLSVSVPLDKWLRSARAGYSFSAADNRSPGHSVSLSGSALEDNNLNWSIQQNINPGSQANSSDVSLSYSGRYAQVGAGYGYSRDAQRLNYNLRGGVLVHPHGVTLAQSLGETVALVEAPDAAGVSVRNHAGVRTDSRGYAVVPYLAPYQESTIQLRPDTLPDDVELESNSHKVVPTRGAIVRARFTTAVGKRLMMTLKDAQGKPVPFGAVVSQNTTSSIVGDEGSVFLTGMAEKGTLDVSWGKKPNQRCQVNYQLSGQEPTISGIVQLTQTCKKTVNDLRN</sequence>
<evidence type="ECO:0000259" key="11">
    <source>
        <dbReference type="Pfam" id="PF13954"/>
    </source>
</evidence>
<dbReference type="Pfam" id="PF00577">
    <property type="entry name" value="Usher"/>
    <property type="match status" value="1"/>
</dbReference>
<dbReference type="SUPFAM" id="SSF141729">
    <property type="entry name" value="FimD N-terminal domain-like"/>
    <property type="match status" value="1"/>
</dbReference>
<dbReference type="Gene3D" id="2.60.40.2610">
    <property type="entry name" value="Outer membrane usher protein FimD, plug domain"/>
    <property type="match status" value="1"/>
</dbReference>
<accession>A0ABT3W1K4</accession>
<dbReference type="EMBL" id="JAPKNE010000008">
    <property type="protein sequence ID" value="MCX5575940.1"/>
    <property type="molecule type" value="Genomic_DNA"/>
</dbReference>
<evidence type="ECO:0000256" key="5">
    <source>
        <dbReference type="ARBA" id="ARBA00022558"/>
    </source>
</evidence>
<keyword evidence="6" id="KW-0812">Transmembrane</keyword>
<keyword evidence="3" id="KW-0813">Transport</keyword>
<dbReference type="PANTHER" id="PTHR30451">
    <property type="entry name" value="OUTER MEMBRANE USHER PROTEIN"/>
    <property type="match status" value="1"/>
</dbReference>
<feature type="domain" description="PapC-like C-terminal" evidence="10">
    <location>
        <begin position="751"/>
        <end position="813"/>
    </location>
</feature>
<dbReference type="InterPro" id="IPR043142">
    <property type="entry name" value="PapC-like_C_sf"/>
</dbReference>
<dbReference type="InterPro" id="IPR025949">
    <property type="entry name" value="PapC-like_C"/>
</dbReference>
<evidence type="ECO:0000256" key="6">
    <source>
        <dbReference type="ARBA" id="ARBA00022692"/>
    </source>
</evidence>
<keyword evidence="5" id="KW-1029">Fimbrium biogenesis</keyword>
<protein>
    <submittedName>
        <fullName evidence="12">Fimbrial biogenesis outer membrane usher protein</fullName>
    </submittedName>
</protein>